<evidence type="ECO:0000313" key="1">
    <source>
        <dbReference type="EMBL" id="MBL1120049.1"/>
    </source>
</evidence>
<protein>
    <recommendedName>
        <fullName evidence="3">Transposase</fullName>
    </recommendedName>
</protein>
<name>A0ABS1Q5W4_9ACTN</name>
<comment type="caution">
    <text evidence="1">The sequence shown here is derived from an EMBL/GenBank/DDBJ whole genome shotgun (WGS) entry which is preliminary data.</text>
</comment>
<dbReference type="EMBL" id="JAERRG010000041">
    <property type="protein sequence ID" value="MBL1120049.1"/>
    <property type="molecule type" value="Genomic_DNA"/>
</dbReference>
<keyword evidence="2" id="KW-1185">Reference proteome</keyword>
<organism evidence="1 2">
    <name type="scientific">Streptomyces endocoffeicus</name>
    <dbReference type="NCBI Taxonomy" id="2898945"/>
    <lineage>
        <taxon>Bacteria</taxon>
        <taxon>Bacillati</taxon>
        <taxon>Actinomycetota</taxon>
        <taxon>Actinomycetes</taxon>
        <taxon>Kitasatosporales</taxon>
        <taxon>Streptomycetaceae</taxon>
        <taxon>Streptomyces</taxon>
    </lineage>
</organism>
<sequence>MPRRASRVPELVERVAAIDIAKASGMVCTRVPHEDKPGRRVQRVWHVAATSGAILELADHLKGHFS</sequence>
<accession>A0ABS1Q5W4</accession>
<gene>
    <name evidence="1" type="ORF">JK364_48305</name>
</gene>
<evidence type="ECO:0000313" key="2">
    <source>
        <dbReference type="Proteomes" id="UP000621510"/>
    </source>
</evidence>
<reference evidence="1 2" key="1">
    <citation type="submission" date="2021-01" db="EMBL/GenBank/DDBJ databases">
        <title>WGS of actinomycetes isolated from Thailand.</title>
        <authorList>
            <person name="Thawai C."/>
        </authorList>
    </citation>
    <scope>NUCLEOTIDE SEQUENCE [LARGE SCALE GENOMIC DNA]</scope>
    <source>
        <strain evidence="1 2">CA3R110</strain>
    </source>
</reference>
<dbReference type="Proteomes" id="UP000621510">
    <property type="component" value="Unassembled WGS sequence"/>
</dbReference>
<proteinExistence type="predicted"/>
<dbReference type="RefSeq" id="WP_201857818.1">
    <property type="nucleotide sequence ID" value="NZ_JAERRG010000041.1"/>
</dbReference>
<evidence type="ECO:0008006" key="3">
    <source>
        <dbReference type="Google" id="ProtNLM"/>
    </source>
</evidence>